<keyword evidence="2" id="KW-0808">Transferase</keyword>
<dbReference type="GO" id="GO:0005840">
    <property type="term" value="C:ribosome"/>
    <property type="evidence" value="ECO:0007669"/>
    <property type="project" value="UniProtKB-KW"/>
</dbReference>
<evidence type="ECO:0000256" key="2">
    <source>
        <dbReference type="ARBA" id="ARBA00022679"/>
    </source>
</evidence>
<sequence length="220" mass="23050">MAPIFPEPGTAPTLDGLRLQPVPLTPEISLYLSDDPTLLWARLEAAAGHRLAAPYWASAWAGGQALGRYVLDHPECVARRTVVDVAAGSGLVAIAAVRAGAAAVVANDVDPYAAAAIEANAQVNGVRVESSAVDLLDRDDRVAEVVLAGDALYEGGLAVRMRAFLVRQAALGAVVLVGDPGRGHVAVNWPAPVASYRHQHLGPDDDRRSRETAVFRLDAG</sequence>
<dbReference type="AlphaFoldDB" id="A0A8J3YD00"/>
<name>A0A8J3YD00_9ACTN</name>
<dbReference type="Proteomes" id="UP000652013">
    <property type="component" value="Unassembled WGS sequence"/>
</dbReference>
<organism evidence="3 4">
    <name type="scientific">Spirilliplanes yamanashiensis</name>
    <dbReference type="NCBI Taxonomy" id="42233"/>
    <lineage>
        <taxon>Bacteria</taxon>
        <taxon>Bacillati</taxon>
        <taxon>Actinomycetota</taxon>
        <taxon>Actinomycetes</taxon>
        <taxon>Micromonosporales</taxon>
        <taxon>Micromonosporaceae</taxon>
        <taxon>Spirilliplanes</taxon>
    </lineage>
</organism>
<dbReference type="PANTHER" id="PTHR43648">
    <property type="entry name" value="ELECTRON TRANSFER FLAVOPROTEIN BETA SUBUNIT LYSINE METHYLTRANSFERASE"/>
    <property type="match status" value="1"/>
</dbReference>
<dbReference type="PANTHER" id="PTHR43648:SF1">
    <property type="entry name" value="ELECTRON TRANSFER FLAVOPROTEIN BETA SUBUNIT LYSINE METHYLTRANSFERASE"/>
    <property type="match status" value="1"/>
</dbReference>
<dbReference type="GO" id="GO:0016279">
    <property type="term" value="F:protein-lysine N-methyltransferase activity"/>
    <property type="evidence" value="ECO:0007669"/>
    <property type="project" value="TreeGrafter"/>
</dbReference>
<proteinExistence type="predicted"/>
<keyword evidence="3" id="KW-0689">Ribosomal protein</keyword>
<protein>
    <submittedName>
        <fullName evidence="3">Ribosomal protein L11 methyltransferase</fullName>
    </submittedName>
</protein>
<dbReference type="SUPFAM" id="SSF53335">
    <property type="entry name" value="S-adenosyl-L-methionine-dependent methyltransferases"/>
    <property type="match status" value="1"/>
</dbReference>
<dbReference type="InterPro" id="IPR029063">
    <property type="entry name" value="SAM-dependent_MTases_sf"/>
</dbReference>
<comment type="caution">
    <text evidence="3">The sequence shown here is derived from an EMBL/GenBank/DDBJ whole genome shotgun (WGS) entry which is preliminary data.</text>
</comment>
<dbReference type="EMBL" id="BOOY01000036">
    <property type="protein sequence ID" value="GIJ05824.1"/>
    <property type="molecule type" value="Genomic_DNA"/>
</dbReference>
<keyword evidence="1 3" id="KW-0489">Methyltransferase</keyword>
<dbReference type="InterPro" id="IPR050078">
    <property type="entry name" value="Ribosomal_L11_MeTrfase_PrmA"/>
</dbReference>
<dbReference type="Gene3D" id="3.40.50.150">
    <property type="entry name" value="Vaccinia Virus protein VP39"/>
    <property type="match status" value="1"/>
</dbReference>
<dbReference type="Pfam" id="PF06325">
    <property type="entry name" value="PrmA"/>
    <property type="match status" value="1"/>
</dbReference>
<dbReference type="RefSeq" id="WP_239107843.1">
    <property type="nucleotide sequence ID" value="NZ_BAAAGJ010000003.1"/>
</dbReference>
<gene>
    <name evidence="3" type="ORF">Sya03_51760</name>
</gene>
<evidence type="ECO:0000313" key="4">
    <source>
        <dbReference type="Proteomes" id="UP000652013"/>
    </source>
</evidence>
<evidence type="ECO:0000256" key="1">
    <source>
        <dbReference type="ARBA" id="ARBA00022603"/>
    </source>
</evidence>
<evidence type="ECO:0000313" key="3">
    <source>
        <dbReference type="EMBL" id="GIJ05824.1"/>
    </source>
</evidence>
<dbReference type="GO" id="GO:0032259">
    <property type="term" value="P:methylation"/>
    <property type="evidence" value="ECO:0007669"/>
    <property type="project" value="UniProtKB-KW"/>
</dbReference>
<accession>A0A8J3YD00</accession>
<keyword evidence="3" id="KW-0687">Ribonucleoprotein</keyword>
<reference evidence="3" key="1">
    <citation type="submission" date="2021-01" db="EMBL/GenBank/DDBJ databases">
        <title>Whole genome shotgun sequence of Spirilliplanes yamanashiensis NBRC 15828.</title>
        <authorList>
            <person name="Komaki H."/>
            <person name="Tamura T."/>
        </authorList>
    </citation>
    <scope>NUCLEOTIDE SEQUENCE</scope>
    <source>
        <strain evidence="3">NBRC 15828</strain>
    </source>
</reference>
<keyword evidence="4" id="KW-1185">Reference proteome</keyword>